<feature type="transmembrane region" description="Helical" evidence="9">
    <location>
        <begin position="263"/>
        <end position="282"/>
    </location>
</feature>
<comment type="catalytic activity">
    <reaction evidence="8">
        <text>a ubiquinone + NADH + 5 H(+)(in) = a ubiquinol + NAD(+) + 4 H(+)(out)</text>
        <dbReference type="Rhea" id="RHEA:29091"/>
        <dbReference type="Rhea" id="RHEA-COMP:9565"/>
        <dbReference type="Rhea" id="RHEA-COMP:9566"/>
        <dbReference type="ChEBI" id="CHEBI:15378"/>
        <dbReference type="ChEBI" id="CHEBI:16389"/>
        <dbReference type="ChEBI" id="CHEBI:17976"/>
        <dbReference type="ChEBI" id="CHEBI:57540"/>
        <dbReference type="ChEBI" id="CHEBI:57945"/>
        <dbReference type="EC" id="7.1.1.2"/>
    </reaction>
</comment>
<evidence type="ECO:0000256" key="3">
    <source>
        <dbReference type="ARBA" id="ARBA00012944"/>
    </source>
</evidence>
<evidence type="ECO:0000256" key="4">
    <source>
        <dbReference type="ARBA" id="ARBA00022692"/>
    </source>
</evidence>
<feature type="transmembrane region" description="Helical" evidence="9">
    <location>
        <begin position="81"/>
        <end position="100"/>
    </location>
</feature>
<feature type="domain" description="NADH:quinone oxidoreductase/Mrp antiporter transmembrane" evidence="10">
    <location>
        <begin position="104"/>
        <end position="378"/>
    </location>
</feature>
<keyword evidence="4 9" id="KW-0812">Transmembrane</keyword>
<feature type="transmembrane region" description="Helical" evidence="9">
    <location>
        <begin position="234"/>
        <end position="256"/>
    </location>
</feature>
<dbReference type="GO" id="GO:0015990">
    <property type="term" value="P:electron transport coupled proton transport"/>
    <property type="evidence" value="ECO:0007669"/>
    <property type="project" value="TreeGrafter"/>
</dbReference>
<comment type="function">
    <text evidence="1">Core subunit of the mitochondrial membrane respiratory chain NADH dehydrogenase (Complex I) that is believed to belong to the minimal assembly required for catalysis. Complex I functions in the transfer of electrons from NADH to the respiratory chain. The immediate electron acceptor for the enzyme is believed to be ubiquinone.</text>
</comment>
<evidence type="ECO:0000256" key="2">
    <source>
        <dbReference type="ARBA" id="ARBA00004141"/>
    </source>
</evidence>
<feature type="transmembrane region" description="Helical" evidence="9">
    <location>
        <begin position="439"/>
        <end position="464"/>
    </location>
</feature>
<feature type="transmembrane region" description="Helical" evidence="9">
    <location>
        <begin position="411"/>
        <end position="433"/>
    </location>
</feature>
<comment type="subcellular location">
    <subcellularLocation>
        <location evidence="2">Membrane</location>
        <topology evidence="2">Multi-pass membrane protein</topology>
    </subcellularLocation>
</comment>
<gene>
    <name evidence="11" type="primary">ND5</name>
</gene>
<keyword evidence="5 9" id="KW-1133">Transmembrane helix</keyword>
<dbReference type="GO" id="GO:0016020">
    <property type="term" value="C:membrane"/>
    <property type="evidence" value="ECO:0007669"/>
    <property type="project" value="UniProtKB-SubCell"/>
</dbReference>
<protein>
    <recommendedName>
        <fullName evidence="3">NADH:ubiquinone reductase (H(+)-translocating)</fullName>
        <ecNumber evidence="3">7.1.1.2</ecNumber>
    </recommendedName>
    <alternativeName>
        <fullName evidence="7">NADH dehydrogenase subunit 5</fullName>
    </alternativeName>
</protein>
<feature type="transmembrane region" description="Helical" evidence="9">
    <location>
        <begin position="147"/>
        <end position="165"/>
    </location>
</feature>
<dbReference type="RefSeq" id="YP_009710892.1">
    <property type="nucleotide sequence ID" value="NC_045208.1"/>
</dbReference>
<evidence type="ECO:0000256" key="9">
    <source>
        <dbReference type="SAM" id="Phobius"/>
    </source>
</evidence>
<accession>A0A5Q0RZW4</accession>
<dbReference type="InterPro" id="IPR003945">
    <property type="entry name" value="NU5C-like"/>
</dbReference>
<sequence>MFYKMISFMFMLISLLFMVMFFYVNLYNTSIYVEMSIYMLDIIDMVMYLYFDYISCLFMMVVYLISSCVIYYSYEYMKLDYNYMFLYMMMLFVFSMSLMVLGCNMLMLMLGWDGLGIISYLLIIYYNNNSSMKSGMITFLSNRLGDVGLIISIILMMNMGMLNFNNNYYDFMKMLGFMLMMGALTKSAQFPFSSWLPAAMAAPTPVSSLVHSSTLVTAGVYLLIRMNYMFNLYFYSKMLLIISLFTMMMSGLMALLEFDLKKIIALSTLSQLGLMMMIMSLGMYELCMYHLVVHAMYKSMLFLCMGYIIHMYNNVQDIRMLGMVWLVSPSVSMMMLLGFMSLFGFPFLSGFYSKDLILEIMYLYNNSFIVLIMVIMSYMLTLMYSMRLVYYLCFKQIYMNISMKVSDKWAIYPINFLGYMVVIFGSMVMWIFFKTPVYVFTFFLYKLMSIIMLFMMMWMCVYIYEIMDMYNIFMFKNNKLYYFINDMFYLNSLTNDVFIKFISMKKYDIIDIWLEDLEGMGLYKEISIMMYMLYNMYIKNMYLYYMMFIIMMIMFLV</sequence>
<evidence type="ECO:0000313" key="11">
    <source>
        <dbReference type="EMBL" id="QGA47495.1"/>
    </source>
</evidence>
<dbReference type="PANTHER" id="PTHR42829:SF2">
    <property type="entry name" value="NADH-UBIQUINONE OXIDOREDUCTASE CHAIN 5"/>
    <property type="match status" value="1"/>
</dbReference>
<evidence type="ECO:0000259" key="10">
    <source>
        <dbReference type="Pfam" id="PF00361"/>
    </source>
</evidence>
<keyword evidence="11" id="KW-0496">Mitochondrion</keyword>
<feature type="transmembrane region" description="Helical" evidence="9">
    <location>
        <begin position="209"/>
        <end position="228"/>
    </location>
</feature>
<dbReference type="GeneID" id="42438303"/>
<evidence type="ECO:0000256" key="8">
    <source>
        <dbReference type="ARBA" id="ARBA00049551"/>
    </source>
</evidence>
<dbReference type="PRINTS" id="PR01434">
    <property type="entry name" value="NADHDHGNASE5"/>
</dbReference>
<evidence type="ECO:0000256" key="6">
    <source>
        <dbReference type="ARBA" id="ARBA00023136"/>
    </source>
</evidence>
<dbReference type="InterPro" id="IPR001750">
    <property type="entry name" value="ND/Mrp_TM"/>
</dbReference>
<dbReference type="GO" id="GO:0042773">
    <property type="term" value="P:ATP synthesis coupled electron transport"/>
    <property type="evidence" value="ECO:0007669"/>
    <property type="project" value="InterPro"/>
</dbReference>
<evidence type="ECO:0000256" key="1">
    <source>
        <dbReference type="ARBA" id="ARBA00003257"/>
    </source>
</evidence>
<dbReference type="AlphaFoldDB" id="A0A5Q0RZW4"/>
<dbReference type="PANTHER" id="PTHR42829">
    <property type="entry name" value="NADH-UBIQUINONE OXIDOREDUCTASE CHAIN 5"/>
    <property type="match status" value="1"/>
</dbReference>
<feature type="transmembrane region" description="Helical" evidence="9">
    <location>
        <begin position="57"/>
        <end position="74"/>
    </location>
</feature>
<dbReference type="EMBL" id="MN557819">
    <property type="protein sequence ID" value="QGA47495.1"/>
    <property type="molecule type" value="Genomic_DNA"/>
</dbReference>
<feature type="transmembrane region" description="Helical" evidence="9">
    <location>
        <begin position="6"/>
        <end position="24"/>
    </location>
</feature>
<proteinExistence type="predicted"/>
<keyword evidence="6 9" id="KW-0472">Membrane</keyword>
<dbReference type="EC" id="7.1.1.2" evidence="3"/>
<feature type="transmembrane region" description="Helical" evidence="9">
    <location>
        <begin position="537"/>
        <end position="556"/>
    </location>
</feature>
<evidence type="ECO:0000256" key="5">
    <source>
        <dbReference type="ARBA" id="ARBA00022989"/>
    </source>
</evidence>
<organism evidence="11">
    <name type="scientific">Ptilonyssus chloris</name>
    <dbReference type="NCBI Taxonomy" id="2652178"/>
    <lineage>
        <taxon>Eukaryota</taxon>
        <taxon>Metazoa</taxon>
        <taxon>Ecdysozoa</taxon>
        <taxon>Arthropoda</taxon>
        <taxon>Chelicerata</taxon>
        <taxon>Arachnida</taxon>
        <taxon>Acari</taxon>
        <taxon>Parasitiformes</taxon>
        <taxon>Mesostigmata</taxon>
        <taxon>Gamasina</taxon>
        <taxon>Dermanyssoidea</taxon>
        <taxon>Rhinonyssidae</taxon>
        <taxon>Ptilonyssus</taxon>
    </lineage>
</organism>
<dbReference type="CTD" id="4540"/>
<name>A0A5Q0RZW4_9ACAR</name>
<feature type="transmembrane region" description="Helical" evidence="9">
    <location>
        <begin position="368"/>
        <end position="390"/>
    </location>
</feature>
<feature type="transmembrane region" description="Helical" evidence="9">
    <location>
        <begin position="288"/>
        <end position="309"/>
    </location>
</feature>
<dbReference type="GO" id="GO:0008137">
    <property type="term" value="F:NADH dehydrogenase (ubiquinone) activity"/>
    <property type="evidence" value="ECO:0007669"/>
    <property type="project" value="UniProtKB-EC"/>
</dbReference>
<feature type="transmembrane region" description="Helical" evidence="9">
    <location>
        <begin position="106"/>
        <end position="126"/>
    </location>
</feature>
<evidence type="ECO:0000256" key="7">
    <source>
        <dbReference type="ARBA" id="ARBA00031027"/>
    </source>
</evidence>
<dbReference type="Pfam" id="PF00361">
    <property type="entry name" value="Proton_antipo_M"/>
    <property type="match status" value="1"/>
</dbReference>
<feature type="transmembrane region" description="Helical" evidence="9">
    <location>
        <begin position="321"/>
        <end position="348"/>
    </location>
</feature>
<dbReference type="GO" id="GO:0003954">
    <property type="term" value="F:NADH dehydrogenase activity"/>
    <property type="evidence" value="ECO:0007669"/>
    <property type="project" value="TreeGrafter"/>
</dbReference>
<geneLocation type="mitochondrion" evidence="11"/>
<reference evidence="11" key="1">
    <citation type="submission" date="2019-10" db="EMBL/GenBank/DDBJ databases">
        <title>The complete mitochondrial genomes and bacterial metagenome data from two species of bird nasal-mites (Rhinonyssidae: Mesostigmata).</title>
        <authorList>
            <person name="Osuna-Mascaro C."/>
            <person name="Dona J."/>
            <person name="Johnson K."/>
            <person name="Esteban R."/>
            <person name="de Rojas M."/>
        </authorList>
    </citation>
    <scope>NUCLEOTIDE SEQUENCE</scope>
    <source>
        <tissue evidence="11">Whole body</tissue>
    </source>
</reference>
<feature type="transmembrane region" description="Helical" evidence="9">
    <location>
        <begin position="171"/>
        <end position="188"/>
    </location>
</feature>